<evidence type="ECO:0000313" key="2">
    <source>
        <dbReference type="Proteomes" id="UP000254821"/>
    </source>
</evidence>
<name>A0A377PJE6_HAFAL</name>
<dbReference type="AlphaFoldDB" id="A0A377PJE6"/>
<protein>
    <submittedName>
        <fullName evidence="1">Uncharacterized protein</fullName>
    </submittedName>
</protein>
<organism evidence="1 2">
    <name type="scientific">Hafnia alvei</name>
    <dbReference type="NCBI Taxonomy" id="569"/>
    <lineage>
        <taxon>Bacteria</taxon>
        <taxon>Pseudomonadati</taxon>
        <taxon>Pseudomonadota</taxon>
        <taxon>Gammaproteobacteria</taxon>
        <taxon>Enterobacterales</taxon>
        <taxon>Hafniaceae</taxon>
        <taxon>Hafnia</taxon>
    </lineage>
</organism>
<dbReference type="EMBL" id="UGHP01000001">
    <property type="protein sequence ID" value="STQ80242.1"/>
    <property type="molecule type" value="Genomic_DNA"/>
</dbReference>
<reference evidence="1 2" key="1">
    <citation type="submission" date="2018-06" db="EMBL/GenBank/DDBJ databases">
        <authorList>
            <consortium name="Pathogen Informatics"/>
            <person name="Doyle S."/>
        </authorList>
    </citation>
    <scope>NUCLEOTIDE SEQUENCE [LARGE SCALE GENOMIC DNA]</scope>
    <source>
        <strain evidence="1 2">NCTC8105</strain>
    </source>
</reference>
<sequence length="56" mass="6859">MSSDFDEYAQMMDMNTRNLQKWIDMLCKKEEKIPYQLTERTVCTDERGDRFVMDDR</sequence>
<accession>A0A377PJE6</accession>
<dbReference type="RefSeq" id="WP_155273774.1">
    <property type="nucleotide sequence ID" value="NZ_CALJTU010000071.1"/>
</dbReference>
<proteinExistence type="predicted"/>
<dbReference type="Proteomes" id="UP000254821">
    <property type="component" value="Unassembled WGS sequence"/>
</dbReference>
<evidence type="ECO:0000313" key="1">
    <source>
        <dbReference type="EMBL" id="STQ80242.1"/>
    </source>
</evidence>
<gene>
    <name evidence="1" type="ORF">NCTC8105_02358</name>
</gene>